<evidence type="ECO:0000256" key="1">
    <source>
        <dbReference type="SAM" id="MobiDB-lite"/>
    </source>
</evidence>
<dbReference type="InterPro" id="IPR024382">
    <property type="entry name" value="Vps3844_C"/>
</dbReference>
<dbReference type="GO" id="GO:0005783">
    <property type="term" value="C:endoplasmic reticulum"/>
    <property type="evidence" value="ECO:0007669"/>
    <property type="project" value="TreeGrafter"/>
</dbReference>
<evidence type="ECO:0000256" key="3">
    <source>
        <dbReference type="SAM" id="SignalP"/>
    </source>
</evidence>
<comment type="caution">
    <text evidence="5">The sequence shown here is derived from an EMBL/GenBank/DDBJ whole genome shotgun (WGS) entry which is preliminary data.</text>
</comment>
<feature type="transmembrane region" description="Helical" evidence="2">
    <location>
        <begin position="364"/>
        <end position="386"/>
    </location>
</feature>
<protein>
    <recommendedName>
        <fullName evidence="4">Vacuolar sorting protein Vps3844 C-terminal domain-containing protein</fullName>
    </recommendedName>
</protein>
<feature type="chain" id="PRO_5012204453" description="Vacuolar sorting protein Vps3844 C-terminal domain-containing protein" evidence="3">
    <location>
        <begin position="16"/>
        <end position="409"/>
    </location>
</feature>
<keyword evidence="6" id="KW-1185">Reference proteome</keyword>
<dbReference type="Pfam" id="PF12955">
    <property type="entry name" value="Vps3844_C"/>
    <property type="match status" value="1"/>
</dbReference>
<dbReference type="OrthoDB" id="5583277at2759"/>
<organism evidence="5 6">
    <name type="scientific">Cladophialophora carrionii</name>
    <dbReference type="NCBI Taxonomy" id="86049"/>
    <lineage>
        <taxon>Eukaryota</taxon>
        <taxon>Fungi</taxon>
        <taxon>Dikarya</taxon>
        <taxon>Ascomycota</taxon>
        <taxon>Pezizomycotina</taxon>
        <taxon>Eurotiomycetes</taxon>
        <taxon>Chaetothyriomycetidae</taxon>
        <taxon>Chaetothyriales</taxon>
        <taxon>Herpotrichiellaceae</taxon>
        <taxon>Cladophialophora</taxon>
    </lineage>
</organism>
<feature type="region of interest" description="Disordered" evidence="1">
    <location>
        <begin position="228"/>
        <end position="291"/>
    </location>
</feature>
<keyword evidence="2" id="KW-0812">Transmembrane</keyword>
<dbReference type="eggNOG" id="ENOG502S64Q">
    <property type="taxonomic scope" value="Eukaryota"/>
</dbReference>
<feature type="domain" description="Vacuolar sorting protein Vps3844 C-terminal" evidence="4">
    <location>
        <begin position="300"/>
        <end position="399"/>
    </location>
</feature>
<accession>A0A1C1CL13</accession>
<dbReference type="Proteomes" id="UP000094526">
    <property type="component" value="Unassembled WGS sequence"/>
</dbReference>
<keyword evidence="2" id="KW-0472">Membrane</keyword>
<name>A0A1C1CL13_9EURO</name>
<sequence>MKSLSSLILPCAVLAQHVAAQGAYLFTVDRSITTPATAMIDSEMASAIIARRRALTADRYLGITDSMLLEDINTYGGYQAPLFGEETPTNAPGKLFIRISGVDMKIQDFDIAMPDLWIDAPAKDLLTDFKAVTDSARKEKDDLCEYAVPPSLNAPDSRGVEVVFTYPSENGRCLKETEIPNIPIILSLHSFLPTNPAGVKTQINSLIRILKHFSATENVESTVLLLPSEKKLKKPKPNKNHNHNHKHAARSAQQSEEEEERLELPSPSPSPSSATSFDEIAPASNTSNTTHPLPHNVPQCFTSQSQCENVTNTCSGHGSCYKAHANCFKCRCGTTVVRVNPDGTKKTVQWGGNACQKKDVSVPFVLFASFGVVMTALVVGAIGMLWTMGSQELPSVIGAGVAGPRAAGK</sequence>
<feature type="signal peptide" evidence="3">
    <location>
        <begin position="1"/>
        <end position="15"/>
    </location>
</feature>
<gene>
    <name evidence="5" type="ORF">CLCR_04929</name>
</gene>
<keyword evidence="3" id="KW-0732">Signal</keyword>
<proteinExistence type="predicted"/>
<feature type="compositionally biased region" description="Basic residues" evidence="1">
    <location>
        <begin position="231"/>
        <end position="249"/>
    </location>
</feature>
<dbReference type="PANTHER" id="PTHR36853">
    <property type="entry name" value="EXPRESSED PROTEIN"/>
    <property type="match status" value="1"/>
</dbReference>
<evidence type="ECO:0000256" key="2">
    <source>
        <dbReference type="SAM" id="Phobius"/>
    </source>
</evidence>
<dbReference type="VEuPathDB" id="FungiDB:CLCR_04929"/>
<evidence type="ECO:0000259" key="4">
    <source>
        <dbReference type="Pfam" id="PF12955"/>
    </source>
</evidence>
<dbReference type="EMBL" id="LGRB01000011">
    <property type="protein sequence ID" value="OCT49193.1"/>
    <property type="molecule type" value="Genomic_DNA"/>
</dbReference>
<dbReference type="VEuPathDB" id="FungiDB:G647_02739"/>
<evidence type="ECO:0000313" key="5">
    <source>
        <dbReference type="EMBL" id="OCT49193.1"/>
    </source>
</evidence>
<dbReference type="PANTHER" id="PTHR36853:SF1">
    <property type="entry name" value="DUF3844 DOMAIN-CONTAINING PROTEIN"/>
    <property type="match status" value="1"/>
</dbReference>
<reference evidence="6" key="1">
    <citation type="submission" date="2015-07" db="EMBL/GenBank/DDBJ databases">
        <authorList>
            <person name="Teixeira M.M."/>
            <person name="Souza R.C."/>
            <person name="Almeida L.G."/>
            <person name="Vicente V.A."/>
            <person name="de Hoog S."/>
            <person name="Bocca A.L."/>
            <person name="de Almeida S.R."/>
            <person name="Vasconcelos A.T."/>
            <person name="Felipe M.S."/>
        </authorList>
    </citation>
    <scope>NUCLEOTIDE SEQUENCE [LARGE SCALE GENOMIC DNA]</scope>
    <source>
        <strain evidence="6">KSF</strain>
    </source>
</reference>
<keyword evidence="2" id="KW-1133">Transmembrane helix</keyword>
<dbReference type="InterPro" id="IPR053065">
    <property type="entry name" value="Archenteron_Induction-Rel"/>
</dbReference>
<evidence type="ECO:0000313" key="6">
    <source>
        <dbReference type="Proteomes" id="UP000094526"/>
    </source>
</evidence>
<dbReference type="AlphaFoldDB" id="A0A1C1CL13"/>